<evidence type="ECO:0000313" key="2">
    <source>
        <dbReference type="EMBL" id="KAK8074296.1"/>
    </source>
</evidence>
<feature type="region of interest" description="Disordered" evidence="1">
    <location>
        <begin position="1"/>
        <end position="35"/>
    </location>
</feature>
<name>A0ABR1VSP5_9PEZI</name>
<comment type="caution">
    <text evidence="2">The sequence shown here is derived from an EMBL/GenBank/DDBJ whole genome shotgun (WGS) entry which is preliminary data.</text>
</comment>
<dbReference type="EMBL" id="JAQQWL010000005">
    <property type="protein sequence ID" value="KAK8074296.1"/>
    <property type="molecule type" value="Genomic_DNA"/>
</dbReference>
<evidence type="ECO:0000256" key="1">
    <source>
        <dbReference type="SAM" id="MobiDB-lite"/>
    </source>
</evidence>
<reference evidence="2 3" key="1">
    <citation type="submission" date="2023-01" db="EMBL/GenBank/DDBJ databases">
        <title>Analysis of 21 Apiospora genomes using comparative genomics revels a genus with tremendous synthesis potential of carbohydrate active enzymes and secondary metabolites.</title>
        <authorList>
            <person name="Sorensen T."/>
        </authorList>
    </citation>
    <scope>NUCLEOTIDE SEQUENCE [LARGE SCALE GENOMIC DNA]</scope>
    <source>
        <strain evidence="2 3">CBS 135458</strain>
    </source>
</reference>
<dbReference type="Proteomes" id="UP001480595">
    <property type="component" value="Unassembled WGS sequence"/>
</dbReference>
<dbReference type="RefSeq" id="XP_066718771.1">
    <property type="nucleotide sequence ID" value="XM_066856604.1"/>
</dbReference>
<accession>A0ABR1VSP5</accession>
<sequence length="64" mass="6933">MEPAKGPLLADHNEADDRKLQETTTEPNEGTADPTAIRIRTEACQALFEACQHQFPPGEDVGAV</sequence>
<gene>
    <name evidence="2" type="ORF">PG994_005195</name>
</gene>
<proteinExistence type="predicted"/>
<feature type="compositionally biased region" description="Basic and acidic residues" evidence="1">
    <location>
        <begin position="11"/>
        <end position="21"/>
    </location>
</feature>
<protein>
    <submittedName>
        <fullName evidence="2">Uncharacterized protein</fullName>
    </submittedName>
</protein>
<dbReference type="GeneID" id="92089667"/>
<organism evidence="2 3">
    <name type="scientific">Apiospora phragmitis</name>
    <dbReference type="NCBI Taxonomy" id="2905665"/>
    <lineage>
        <taxon>Eukaryota</taxon>
        <taxon>Fungi</taxon>
        <taxon>Dikarya</taxon>
        <taxon>Ascomycota</taxon>
        <taxon>Pezizomycotina</taxon>
        <taxon>Sordariomycetes</taxon>
        <taxon>Xylariomycetidae</taxon>
        <taxon>Amphisphaeriales</taxon>
        <taxon>Apiosporaceae</taxon>
        <taxon>Apiospora</taxon>
    </lineage>
</organism>
<evidence type="ECO:0000313" key="3">
    <source>
        <dbReference type="Proteomes" id="UP001480595"/>
    </source>
</evidence>
<keyword evidence="3" id="KW-1185">Reference proteome</keyword>